<reference evidence="1" key="1">
    <citation type="journal article" date="2020" name="New Phytol.">
        <title>Comparative genomics reveals dynamic genome evolution in host specialist ectomycorrhizal fungi.</title>
        <authorList>
            <person name="Lofgren L.A."/>
            <person name="Nguyen N.H."/>
            <person name="Vilgalys R."/>
            <person name="Ruytinx J."/>
            <person name="Liao H.L."/>
            <person name="Branco S."/>
            <person name="Kuo A."/>
            <person name="LaButti K."/>
            <person name="Lipzen A."/>
            <person name="Andreopoulos W."/>
            <person name="Pangilinan J."/>
            <person name="Riley R."/>
            <person name="Hundley H."/>
            <person name="Na H."/>
            <person name="Barry K."/>
            <person name="Grigoriev I.V."/>
            <person name="Stajich J.E."/>
            <person name="Kennedy P.G."/>
        </authorList>
    </citation>
    <scope>NUCLEOTIDE SEQUENCE</scope>
    <source>
        <strain evidence="1">MN1</strain>
    </source>
</reference>
<dbReference type="GeneID" id="64631312"/>
<dbReference type="AlphaFoldDB" id="A0A9P7DR80"/>
<evidence type="ECO:0000313" key="1">
    <source>
        <dbReference type="EMBL" id="KAG1801160.1"/>
    </source>
</evidence>
<proteinExistence type="predicted"/>
<accession>A0A9P7DR80</accession>
<dbReference type="RefSeq" id="XP_041186014.1">
    <property type="nucleotide sequence ID" value="XM_041337296.1"/>
</dbReference>
<evidence type="ECO:0000313" key="2">
    <source>
        <dbReference type="Proteomes" id="UP000807769"/>
    </source>
</evidence>
<keyword evidence="2" id="KW-1185">Reference proteome</keyword>
<organism evidence="1 2">
    <name type="scientific">Suillus subaureus</name>
    <dbReference type="NCBI Taxonomy" id="48587"/>
    <lineage>
        <taxon>Eukaryota</taxon>
        <taxon>Fungi</taxon>
        <taxon>Dikarya</taxon>
        <taxon>Basidiomycota</taxon>
        <taxon>Agaricomycotina</taxon>
        <taxon>Agaricomycetes</taxon>
        <taxon>Agaricomycetidae</taxon>
        <taxon>Boletales</taxon>
        <taxon>Suillineae</taxon>
        <taxon>Suillaceae</taxon>
        <taxon>Suillus</taxon>
    </lineage>
</organism>
<dbReference type="EMBL" id="JABBWG010000099">
    <property type="protein sequence ID" value="KAG1801160.1"/>
    <property type="molecule type" value="Genomic_DNA"/>
</dbReference>
<gene>
    <name evidence="1" type="ORF">BJ212DRAFT_1399447</name>
</gene>
<protein>
    <submittedName>
        <fullName evidence="1">Uncharacterized protein</fullName>
    </submittedName>
</protein>
<name>A0A9P7DR80_9AGAM</name>
<dbReference type="Proteomes" id="UP000807769">
    <property type="component" value="Unassembled WGS sequence"/>
</dbReference>
<sequence>MVLCCLIYSFSCECSDLHARPTLFYSLRGHRAANPITARDSTIQDIPCNFTPADCPLASCSVCNKLLVLWRILDVPTIAAWGSASMAMTMYKEHEIL</sequence>
<comment type="caution">
    <text evidence="1">The sequence shown here is derived from an EMBL/GenBank/DDBJ whole genome shotgun (WGS) entry which is preliminary data.</text>
</comment>